<proteinExistence type="predicted"/>
<organism evidence="1 2">
    <name type="scientific">Portunus trituberculatus</name>
    <name type="common">Swimming crab</name>
    <name type="synonym">Neptunus trituberculatus</name>
    <dbReference type="NCBI Taxonomy" id="210409"/>
    <lineage>
        <taxon>Eukaryota</taxon>
        <taxon>Metazoa</taxon>
        <taxon>Ecdysozoa</taxon>
        <taxon>Arthropoda</taxon>
        <taxon>Crustacea</taxon>
        <taxon>Multicrustacea</taxon>
        <taxon>Malacostraca</taxon>
        <taxon>Eumalacostraca</taxon>
        <taxon>Eucarida</taxon>
        <taxon>Decapoda</taxon>
        <taxon>Pleocyemata</taxon>
        <taxon>Brachyura</taxon>
        <taxon>Eubrachyura</taxon>
        <taxon>Portunoidea</taxon>
        <taxon>Portunidae</taxon>
        <taxon>Portuninae</taxon>
        <taxon>Portunus</taxon>
    </lineage>
</organism>
<name>A0A5B7FND5_PORTR</name>
<evidence type="ECO:0000313" key="1">
    <source>
        <dbReference type="EMBL" id="MPC46847.1"/>
    </source>
</evidence>
<protein>
    <submittedName>
        <fullName evidence="1">Uncharacterized protein</fullName>
    </submittedName>
</protein>
<dbReference type="AlphaFoldDB" id="A0A5B7FND5"/>
<sequence length="72" mass="7885">MKSIQSSLTVNKEINILMERCHNMKCLLYSIQFCPSGRHVCREPPGNLSVSVVTGKDVVVDEQPISGPAAID</sequence>
<keyword evidence="2" id="KW-1185">Reference proteome</keyword>
<dbReference type="EMBL" id="VSRR010007412">
    <property type="protein sequence ID" value="MPC46847.1"/>
    <property type="molecule type" value="Genomic_DNA"/>
</dbReference>
<comment type="caution">
    <text evidence="1">The sequence shown here is derived from an EMBL/GenBank/DDBJ whole genome shotgun (WGS) entry which is preliminary data.</text>
</comment>
<dbReference type="Proteomes" id="UP000324222">
    <property type="component" value="Unassembled WGS sequence"/>
</dbReference>
<reference evidence="1 2" key="1">
    <citation type="submission" date="2019-05" db="EMBL/GenBank/DDBJ databases">
        <title>Another draft genome of Portunus trituberculatus and its Hox gene families provides insights of decapod evolution.</title>
        <authorList>
            <person name="Jeong J.-H."/>
            <person name="Song I."/>
            <person name="Kim S."/>
            <person name="Choi T."/>
            <person name="Kim D."/>
            <person name="Ryu S."/>
            <person name="Kim W."/>
        </authorList>
    </citation>
    <scope>NUCLEOTIDE SEQUENCE [LARGE SCALE GENOMIC DNA]</scope>
    <source>
        <tissue evidence="1">Muscle</tissue>
    </source>
</reference>
<accession>A0A5B7FND5</accession>
<gene>
    <name evidence="1" type="ORF">E2C01_040577</name>
</gene>
<evidence type="ECO:0000313" key="2">
    <source>
        <dbReference type="Proteomes" id="UP000324222"/>
    </source>
</evidence>